<feature type="transmembrane region" description="Helical" evidence="1">
    <location>
        <begin position="197"/>
        <end position="219"/>
    </location>
</feature>
<name>A0A8T3A0D0_DENNO</name>
<keyword evidence="1" id="KW-1133">Transmembrane helix</keyword>
<comment type="caution">
    <text evidence="2">The sequence shown here is derived from an EMBL/GenBank/DDBJ whole genome shotgun (WGS) entry which is preliminary data.</text>
</comment>
<evidence type="ECO:0000256" key="1">
    <source>
        <dbReference type="SAM" id="Phobius"/>
    </source>
</evidence>
<gene>
    <name evidence="2" type="ORF">KFK09_027737</name>
</gene>
<keyword evidence="3" id="KW-1185">Reference proteome</keyword>
<dbReference type="AlphaFoldDB" id="A0A8T3A0D0"/>
<keyword evidence="1" id="KW-0472">Membrane</keyword>
<reference evidence="2" key="1">
    <citation type="journal article" date="2022" name="Front. Genet.">
        <title>Chromosome-Scale Assembly of the Dendrobium nobile Genome Provides Insights Into the Molecular Mechanism of the Biosynthesis of the Medicinal Active Ingredient of Dendrobium.</title>
        <authorList>
            <person name="Xu Q."/>
            <person name="Niu S.-C."/>
            <person name="Li K.-L."/>
            <person name="Zheng P.-J."/>
            <person name="Zhang X.-J."/>
            <person name="Jia Y."/>
            <person name="Liu Y."/>
            <person name="Niu Y.-X."/>
            <person name="Yu L.-H."/>
            <person name="Chen D.-F."/>
            <person name="Zhang G.-Q."/>
        </authorList>
    </citation>
    <scope>NUCLEOTIDE SEQUENCE</scope>
    <source>
        <tissue evidence="2">Leaf</tissue>
    </source>
</reference>
<accession>A0A8T3A0D0</accession>
<protein>
    <submittedName>
        <fullName evidence="2">Uncharacterized protein</fullName>
    </submittedName>
</protein>
<dbReference type="EMBL" id="JAGYWB010000019">
    <property type="protein sequence ID" value="KAI0487914.1"/>
    <property type="molecule type" value="Genomic_DNA"/>
</dbReference>
<keyword evidence="1" id="KW-0812">Transmembrane</keyword>
<evidence type="ECO:0000313" key="2">
    <source>
        <dbReference type="EMBL" id="KAI0487914.1"/>
    </source>
</evidence>
<proteinExistence type="predicted"/>
<evidence type="ECO:0000313" key="3">
    <source>
        <dbReference type="Proteomes" id="UP000829196"/>
    </source>
</evidence>
<dbReference type="Proteomes" id="UP000829196">
    <property type="component" value="Unassembled WGS sequence"/>
</dbReference>
<feature type="transmembrane region" description="Helical" evidence="1">
    <location>
        <begin position="169"/>
        <end position="190"/>
    </location>
</feature>
<organism evidence="2 3">
    <name type="scientific">Dendrobium nobile</name>
    <name type="common">Orchid</name>
    <dbReference type="NCBI Taxonomy" id="94219"/>
    <lineage>
        <taxon>Eukaryota</taxon>
        <taxon>Viridiplantae</taxon>
        <taxon>Streptophyta</taxon>
        <taxon>Embryophyta</taxon>
        <taxon>Tracheophyta</taxon>
        <taxon>Spermatophyta</taxon>
        <taxon>Magnoliopsida</taxon>
        <taxon>Liliopsida</taxon>
        <taxon>Asparagales</taxon>
        <taxon>Orchidaceae</taxon>
        <taxon>Epidendroideae</taxon>
        <taxon>Malaxideae</taxon>
        <taxon>Dendrobiinae</taxon>
        <taxon>Dendrobium</taxon>
    </lineage>
</organism>
<sequence length="227" mass="25582">MKCEHWALTFSRAEFNNSFVQSLVEAIKEEEGYCFGRRGLVRFRWIKKRSWSFFNEDRRLKGMFGHGIDRGAETHSWGAGGLVRVEQVELASVDKQRVGECAQVGGRVGRKRMGSGLESGLREQKTKVGSAGFSQALAIHAGVEVAYGWCGPLFLFQVDKAANASKPMFFYHHASPLSLLLFGIFFELLCEEFGMKLPVLLFIIYGKPAFLHSCHYITIKGGDMKDW</sequence>